<dbReference type="InterPro" id="IPR016135">
    <property type="entry name" value="UBQ-conjugating_enzyme/RWD"/>
</dbReference>
<dbReference type="SUPFAM" id="SSF54495">
    <property type="entry name" value="UBC-like"/>
    <property type="match status" value="1"/>
</dbReference>
<keyword evidence="4" id="KW-1185">Reference proteome</keyword>
<name>A0A9W8LWU3_9FUNG</name>
<keyword evidence="1" id="KW-0833">Ubl conjugation pathway</keyword>
<dbReference type="CDD" id="cd23808">
    <property type="entry name" value="UBCc_UBE2W"/>
    <property type="match status" value="1"/>
</dbReference>
<evidence type="ECO:0000259" key="2">
    <source>
        <dbReference type="PROSITE" id="PS50127"/>
    </source>
</evidence>
<dbReference type="SMART" id="SM00212">
    <property type="entry name" value="UBCc"/>
    <property type="match status" value="1"/>
</dbReference>
<dbReference type="InterPro" id="IPR050113">
    <property type="entry name" value="Ub_conjugating_enzyme"/>
</dbReference>
<dbReference type="Proteomes" id="UP001140094">
    <property type="component" value="Unassembled WGS sequence"/>
</dbReference>
<reference evidence="3" key="1">
    <citation type="submission" date="2022-07" db="EMBL/GenBank/DDBJ databases">
        <title>Phylogenomic reconstructions and comparative analyses of Kickxellomycotina fungi.</title>
        <authorList>
            <person name="Reynolds N.K."/>
            <person name="Stajich J.E."/>
            <person name="Barry K."/>
            <person name="Grigoriev I.V."/>
            <person name="Crous P."/>
            <person name="Smith M.E."/>
        </authorList>
    </citation>
    <scope>NUCLEOTIDE SEQUENCE</scope>
    <source>
        <strain evidence="3">NRRL 1565</strain>
    </source>
</reference>
<dbReference type="PROSITE" id="PS50127">
    <property type="entry name" value="UBC_2"/>
    <property type="match status" value="1"/>
</dbReference>
<gene>
    <name evidence="3" type="ORF">H4R20_000205</name>
</gene>
<dbReference type="Gene3D" id="3.10.110.10">
    <property type="entry name" value="Ubiquitin Conjugating Enzyme"/>
    <property type="match status" value="1"/>
</dbReference>
<sequence>MLNAVNTKRLMGELKRMEKEPPAYVQLTGYERLDAWVLTIKGADTTLYAGETFHLRFSFPANYPFESPEVVFVGNVPVHPHIYSNGHICLSILYNQWSPALTVESVCLSILSMLSSCEYKERPVGDSRYVLTASASPKDTVWRFDG</sequence>
<protein>
    <recommendedName>
        <fullName evidence="2">UBC core domain-containing protein</fullName>
    </recommendedName>
</protein>
<proteinExistence type="predicted"/>
<dbReference type="PANTHER" id="PTHR24067">
    <property type="entry name" value="UBIQUITIN-CONJUGATING ENZYME E2"/>
    <property type="match status" value="1"/>
</dbReference>
<evidence type="ECO:0000313" key="3">
    <source>
        <dbReference type="EMBL" id="KAJ2809302.1"/>
    </source>
</evidence>
<comment type="caution">
    <text evidence="3">The sequence shown here is derived from an EMBL/GenBank/DDBJ whole genome shotgun (WGS) entry which is preliminary data.</text>
</comment>
<evidence type="ECO:0000256" key="1">
    <source>
        <dbReference type="ARBA" id="ARBA00022786"/>
    </source>
</evidence>
<dbReference type="FunFam" id="3.10.110.10:FF:000072">
    <property type="entry name" value="Ubiquitin-conjugating enzyme E2 W"/>
    <property type="match status" value="1"/>
</dbReference>
<feature type="domain" description="UBC core" evidence="2">
    <location>
        <begin position="5"/>
        <end position="146"/>
    </location>
</feature>
<dbReference type="EMBL" id="JANBUO010000005">
    <property type="protein sequence ID" value="KAJ2809302.1"/>
    <property type="molecule type" value="Genomic_DNA"/>
</dbReference>
<dbReference type="InterPro" id="IPR000608">
    <property type="entry name" value="UBC"/>
</dbReference>
<dbReference type="AlphaFoldDB" id="A0A9W8LWU3"/>
<organism evidence="3 4">
    <name type="scientific">Coemansia guatemalensis</name>
    <dbReference type="NCBI Taxonomy" id="2761395"/>
    <lineage>
        <taxon>Eukaryota</taxon>
        <taxon>Fungi</taxon>
        <taxon>Fungi incertae sedis</taxon>
        <taxon>Zoopagomycota</taxon>
        <taxon>Kickxellomycotina</taxon>
        <taxon>Kickxellomycetes</taxon>
        <taxon>Kickxellales</taxon>
        <taxon>Kickxellaceae</taxon>
        <taxon>Coemansia</taxon>
    </lineage>
</organism>
<evidence type="ECO:0000313" key="4">
    <source>
        <dbReference type="Proteomes" id="UP001140094"/>
    </source>
</evidence>
<accession>A0A9W8LWU3</accession>
<dbReference type="Pfam" id="PF00179">
    <property type="entry name" value="UQ_con"/>
    <property type="match status" value="1"/>
</dbReference>
<dbReference type="OrthoDB" id="406833at2759"/>